<dbReference type="RefSeq" id="WP_127946339.1">
    <property type="nucleotide sequence ID" value="NZ_RKLN01000002.1"/>
</dbReference>
<dbReference type="GO" id="GO:0016301">
    <property type="term" value="F:kinase activity"/>
    <property type="evidence" value="ECO:0007669"/>
    <property type="project" value="UniProtKB-KW"/>
</dbReference>
<keyword evidence="6" id="KW-0418">Kinase</keyword>
<dbReference type="GO" id="GO:0005524">
    <property type="term" value="F:ATP binding"/>
    <property type="evidence" value="ECO:0007669"/>
    <property type="project" value="UniProtKB-KW"/>
</dbReference>
<dbReference type="InterPro" id="IPR034646">
    <property type="entry name" value="ADCK3_dom"/>
</dbReference>
<name>A0A3S3B704_9NOCA</name>
<dbReference type="Proteomes" id="UP000284333">
    <property type="component" value="Unassembled WGS sequence"/>
</dbReference>
<proteinExistence type="inferred from homology"/>
<evidence type="ECO:0000256" key="2">
    <source>
        <dbReference type="ARBA" id="ARBA00022679"/>
    </source>
</evidence>
<dbReference type="Gene3D" id="1.10.510.10">
    <property type="entry name" value="Transferase(Phosphotransferase) domain 1"/>
    <property type="match status" value="1"/>
</dbReference>
<keyword evidence="4" id="KW-0067">ATP-binding</keyword>
<comment type="caution">
    <text evidence="6">The sequence shown here is derived from an EMBL/GenBank/DDBJ whole genome shotgun (WGS) entry which is preliminary data.</text>
</comment>
<dbReference type="InterPro" id="IPR051409">
    <property type="entry name" value="Atypical_kinase_ADCK"/>
</dbReference>
<dbReference type="PANTHER" id="PTHR43851:SF3">
    <property type="entry name" value="COENZYME Q8"/>
    <property type="match status" value="1"/>
</dbReference>
<dbReference type="OrthoDB" id="9795390at2"/>
<keyword evidence="3" id="KW-0547">Nucleotide-binding</keyword>
<keyword evidence="2" id="KW-0808">Transferase</keyword>
<protein>
    <submittedName>
        <fullName evidence="6">AarF/ABC1/UbiB kinase family protein</fullName>
    </submittedName>
</protein>
<evidence type="ECO:0000256" key="3">
    <source>
        <dbReference type="ARBA" id="ARBA00022741"/>
    </source>
</evidence>
<evidence type="ECO:0000313" key="7">
    <source>
        <dbReference type="Proteomes" id="UP000284333"/>
    </source>
</evidence>
<dbReference type="AlphaFoldDB" id="A0A3S3B704"/>
<dbReference type="EMBL" id="RKLN01000002">
    <property type="protein sequence ID" value="RVW04633.1"/>
    <property type="molecule type" value="Genomic_DNA"/>
</dbReference>
<dbReference type="CDD" id="cd13970">
    <property type="entry name" value="ABC1_ADCK3"/>
    <property type="match status" value="1"/>
</dbReference>
<dbReference type="InterPro" id="IPR004147">
    <property type="entry name" value="ABC1_dom"/>
</dbReference>
<dbReference type="SUPFAM" id="SSF56112">
    <property type="entry name" value="Protein kinase-like (PK-like)"/>
    <property type="match status" value="1"/>
</dbReference>
<gene>
    <name evidence="6" type="ORF">EF834_06200</name>
</gene>
<feature type="domain" description="ABC1 atypical kinase-like" evidence="5">
    <location>
        <begin position="93"/>
        <end position="306"/>
    </location>
</feature>
<evidence type="ECO:0000313" key="6">
    <source>
        <dbReference type="EMBL" id="RVW04633.1"/>
    </source>
</evidence>
<comment type="similarity">
    <text evidence="1">Belongs to the protein kinase superfamily. ADCK protein kinase family.</text>
</comment>
<accession>A0A3S3B704</accession>
<evidence type="ECO:0000256" key="1">
    <source>
        <dbReference type="ARBA" id="ARBA00009670"/>
    </source>
</evidence>
<evidence type="ECO:0000259" key="5">
    <source>
        <dbReference type="Pfam" id="PF03109"/>
    </source>
</evidence>
<dbReference type="Pfam" id="PF03109">
    <property type="entry name" value="ABC1"/>
    <property type="match status" value="1"/>
</dbReference>
<dbReference type="InterPro" id="IPR011009">
    <property type="entry name" value="Kinase-like_dom_sf"/>
</dbReference>
<evidence type="ECO:0000256" key="4">
    <source>
        <dbReference type="ARBA" id="ARBA00022840"/>
    </source>
</evidence>
<keyword evidence="7" id="KW-1185">Reference proteome</keyword>
<dbReference type="PANTHER" id="PTHR43851">
    <property type="match status" value="1"/>
</dbReference>
<organism evidence="6 7">
    <name type="scientific">Rhodococcus spongiicola</name>
    <dbReference type="NCBI Taxonomy" id="2487352"/>
    <lineage>
        <taxon>Bacteria</taxon>
        <taxon>Bacillati</taxon>
        <taxon>Actinomycetota</taxon>
        <taxon>Actinomycetes</taxon>
        <taxon>Mycobacteriales</taxon>
        <taxon>Nocardiaceae</taxon>
        <taxon>Rhodococcus</taxon>
    </lineage>
</organism>
<reference evidence="6 7" key="1">
    <citation type="submission" date="2018-11" db="EMBL/GenBank/DDBJ databases">
        <title>Rhodococcus spongicola sp. nov. and Rhodococcus xishaensis sp. nov. from marine sponges.</title>
        <authorList>
            <person name="Li L."/>
            <person name="Lin H.W."/>
        </authorList>
    </citation>
    <scope>NUCLEOTIDE SEQUENCE [LARGE SCALE GENOMIC DNA]</scope>
    <source>
        <strain evidence="6 7">LHW50502</strain>
    </source>
</reference>
<sequence>MSDIPRRSTARTAKLASIPLGIAGRAAMGFGKKLAGADGDAIDAQLTTKAAEQLFSVLGELKGGAMKLGQALSVMEAAVPEEFAEPYREALTKLQAEAPPLPAKQVYRVLDQQLGTRWRERFADFDDTPTASASIGQVHRAVWSDGREVAVKVQYPGADEALRADLKTLSRFAGVFASTLAGTDVKPILDELSARTEEELDYRIEADNQRAFAKTFAGDPKFVVPRVVASAPKVVVTEWMTATPLSEIITRGTIEQRNTAGALLAEFHFVSPARAGLLHCDPHPGNFMLDDDGRLGIIDFGATAPMPNGLPPVLGRMVRLNLEERYDELTELLRDNGFVLPGRTVTDQEIADYLRPFTDPIRTESFHFTRAWLQKAAGTATDFSSARFRTARALNLPPEYLMIFRVLLGSVGICAQLDAYAPYMRILTQWLPGFTEDDTGLESLDGA</sequence>